<keyword evidence="1" id="KW-0812">Transmembrane</keyword>
<gene>
    <name evidence="2" type="ORF">A2042_06220</name>
</gene>
<evidence type="ECO:0000256" key="1">
    <source>
        <dbReference type="SAM" id="Phobius"/>
    </source>
</evidence>
<reference evidence="2 3" key="1">
    <citation type="journal article" date="2016" name="Nat. Commun.">
        <title>Thousands of microbial genomes shed light on interconnected biogeochemical processes in an aquifer system.</title>
        <authorList>
            <person name="Anantharaman K."/>
            <person name="Brown C.T."/>
            <person name="Hug L.A."/>
            <person name="Sharon I."/>
            <person name="Castelle C.J."/>
            <person name="Probst A.J."/>
            <person name="Thomas B.C."/>
            <person name="Singh A."/>
            <person name="Wilkins M.J."/>
            <person name="Karaoz U."/>
            <person name="Brodie E.L."/>
            <person name="Williams K.H."/>
            <person name="Hubbard S.S."/>
            <person name="Banfield J.F."/>
        </authorList>
    </citation>
    <scope>NUCLEOTIDE SEQUENCE [LARGE SCALE GENOMIC DNA]</scope>
</reference>
<evidence type="ECO:0000313" key="2">
    <source>
        <dbReference type="EMBL" id="OGL38246.1"/>
    </source>
</evidence>
<keyword evidence="1" id="KW-1133">Transmembrane helix</keyword>
<comment type="caution">
    <text evidence="2">The sequence shown here is derived from an EMBL/GenBank/DDBJ whole genome shotgun (WGS) entry which is preliminary data.</text>
</comment>
<accession>A0A1F7R9J5</accession>
<keyword evidence="1" id="KW-0472">Membrane</keyword>
<dbReference type="AlphaFoldDB" id="A0A1F7R9J5"/>
<name>A0A1F7R9J5_9BACT</name>
<feature type="transmembrane region" description="Helical" evidence="1">
    <location>
        <begin position="6"/>
        <end position="29"/>
    </location>
</feature>
<organism evidence="2 3">
    <name type="scientific">Candidatus Schekmanbacteria bacterium GWA2_38_11</name>
    <dbReference type="NCBI Taxonomy" id="1817876"/>
    <lineage>
        <taxon>Bacteria</taxon>
        <taxon>Candidatus Schekmaniibacteriota</taxon>
    </lineage>
</organism>
<dbReference type="EMBL" id="MGDB01000153">
    <property type="protein sequence ID" value="OGL38246.1"/>
    <property type="molecule type" value="Genomic_DNA"/>
</dbReference>
<feature type="transmembrane region" description="Helical" evidence="1">
    <location>
        <begin position="50"/>
        <end position="77"/>
    </location>
</feature>
<proteinExistence type="predicted"/>
<evidence type="ECO:0000313" key="3">
    <source>
        <dbReference type="Proteomes" id="UP000178526"/>
    </source>
</evidence>
<protein>
    <submittedName>
        <fullName evidence="2">Uncharacterized protein</fullName>
    </submittedName>
</protein>
<dbReference type="Proteomes" id="UP000178526">
    <property type="component" value="Unassembled WGS sequence"/>
</dbReference>
<sequence>MKTGLVLLISVLICSYFLVKYIRLVLINSNCRGFKKSAREIYTLLREEPLFLTFYFGFIILLSLIGLGLASLINLFLKS</sequence>